<dbReference type="Gene3D" id="3.20.20.60">
    <property type="entry name" value="Phosphoenolpyruvate-binding domains"/>
    <property type="match status" value="1"/>
</dbReference>
<dbReference type="PANTHER" id="PTHR30502:SF0">
    <property type="entry name" value="PHOSPHOENOLPYRUVATE CARBOXYLASE FAMILY PROTEIN"/>
    <property type="match status" value="1"/>
</dbReference>
<dbReference type="GO" id="GO:0005737">
    <property type="term" value="C:cytoplasm"/>
    <property type="evidence" value="ECO:0007669"/>
    <property type="project" value="TreeGrafter"/>
</dbReference>
<reference evidence="5" key="2">
    <citation type="submission" date="2020-09" db="EMBL/GenBank/DDBJ databases">
        <authorList>
            <person name="Sun Q."/>
            <person name="Kim S."/>
        </authorList>
    </citation>
    <scope>NUCLEOTIDE SEQUENCE</scope>
    <source>
        <strain evidence="5">KCTC 42650</strain>
    </source>
</reference>
<accession>A0A8J3H3J3</accession>
<keyword evidence="3" id="KW-0456">Lyase</keyword>
<dbReference type="InterPro" id="IPR005000">
    <property type="entry name" value="Aldolase/citrate-lyase_domain"/>
</dbReference>
<dbReference type="InterPro" id="IPR015813">
    <property type="entry name" value="Pyrv/PenolPyrv_kinase-like_dom"/>
</dbReference>
<proteinExistence type="inferred from homology"/>
<name>A0A8J3H3J3_9RHOB</name>
<dbReference type="Proteomes" id="UP000626220">
    <property type="component" value="Unassembled WGS sequence"/>
</dbReference>
<dbReference type="InterPro" id="IPR050251">
    <property type="entry name" value="HpcH-HpaI_aldolase"/>
</dbReference>
<dbReference type="AlphaFoldDB" id="A0A8J3H3J3"/>
<keyword evidence="6" id="KW-1185">Reference proteome</keyword>
<evidence type="ECO:0000313" key="5">
    <source>
        <dbReference type="EMBL" id="GHF73743.1"/>
    </source>
</evidence>
<dbReference type="SUPFAM" id="SSF51621">
    <property type="entry name" value="Phosphoenolpyruvate/pyruvate domain"/>
    <property type="match status" value="1"/>
</dbReference>
<reference evidence="5" key="1">
    <citation type="journal article" date="2014" name="Int. J. Syst. Evol. Microbiol.">
        <title>Complete genome sequence of Corynebacterium casei LMG S-19264T (=DSM 44701T), isolated from a smear-ripened cheese.</title>
        <authorList>
            <consortium name="US DOE Joint Genome Institute (JGI-PGF)"/>
            <person name="Walter F."/>
            <person name="Albersmeier A."/>
            <person name="Kalinowski J."/>
            <person name="Ruckert C."/>
        </authorList>
    </citation>
    <scope>NUCLEOTIDE SEQUENCE</scope>
    <source>
        <strain evidence="5">KCTC 42650</strain>
    </source>
</reference>
<organism evidence="5 6">
    <name type="scientific">Seohaeicola zhoushanensis</name>
    <dbReference type="NCBI Taxonomy" id="1569283"/>
    <lineage>
        <taxon>Bacteria</taxon>
        <taxon>Pseudomonadati</taxon>
        <taxon>Pseudomonadota</taxon>
        <taxon>Alphaproteobacteria</taxon>
        <taxon>Rhodobacterales</taxon>
        <taxon>Roseobacteraceae</taxon>
        <taxon>Seohaeicola</taxon>
    </lineage>
</organism>
<dbReference type="Pfam" id="PF03328">
    <property type="entry name" value="HpcH_HpaI"/>
    <property type="match status" value="1"/>
</dbReference>
<dbReference type="InterPro" id="IPR040442">
    <property type="entry name" value="Pyrv_kinase-like_dom_sf"/>
</dbReference>
<protein>
    <submittedName>
        <fullName evidence="5">2,4-dihydroxyhept-2-ene-1,7-dioic acid aldolase</fullName>
    </submittedName>
</protein>
<evidence type="ECO:0000256" key="3">
    <source>
        <dbReference type="ARBA" id="ARBA00023239"/>
    </source>
</evidence>
<feature type="domain" description="HpcH/HpaI aldolase/citrate lyase" evidence="4">
    <location>
        <begin position="23"/>
        <end position="229"/>
    </location>
</feature>
<evidence type="ECO:0000256" key="1">
    <source>
        <dbReference type="ARBA" id="ARBA00005568"/>
    </source>
</evidence>
<comment type="similarity">
    <text evidence="1">Belongs to the HpcH/HpaI aldolase family.</text>
</comment>
<keyword evidence="2" id="KW-0479">Metal-binding</keyword>
<dbReference type="EMBL" id="BNCJ01000036">
    <property type="protein sequence ID" value="GHF73743.1"/>
    <property type="molecule type" value="Genomic_DNA"/>
</dbReference>
<dbReference type="PANTHER" id="PTHR30502">
    <property type="entry name" value="2-KETO-3-DEOXY-L-RHAMNONATE ALDOLASE"/>
    <property type="match status" value="1"/>
</dbReference>
<dbReference type="GO" id="GO:0046872">
    <property type="term" value="F:metal ion binding"/>
    <property type="evidence" value="ECO:0007669"/>
    <property type="project" value="UniProtKB-KW"/>
</dbReference>
<sequence length="249" mass="26448">MQLNQKMTTPGARLSGVLCTIPSPVVTQALAASGMDCVIVDLEHGAVDIGTAHAMIAATQGTGCAPLARVTSIDETQVKRILDMGAEGIVFPLIRTAADAGRAVASMRYPPVGTRGFGPFIAQSRWNSTLMEYPRHQEALVCILTIETREAVENIDAICAVPGIDMIVPAPFDLSTDLGVMGQFDHPDFIAAMSRVEAASKAAGIPLGNVARAKGQAEALFGRGYSFIADFDVLWLRDRAAEFRGWCAV</sequence>
<dbReference type="GO" id="GO:0016832">
    <property type="term" value="F:aldehyde-lyase activity"/>
    <property type="evidence" value="ECO:0007669"/>
    <property type="project" value="TreeGrafter"/>
</dbReference>
<dbReference type="RefSeq" id="WP_189682929.1">
    <property type="nucleotide sequence ID" value="NZ_BNCJ01000036.1"/>
</dbReference>
<comment type="caution">
    <text evidence="5">The sequence shown here is derived from an EMBL/GenBank/DDBJ whole genome shotgun (WGS) entry which is preliminary data.</text>
</comment>
<evidence type="ECO:0000256" key="2">
    <source>
        <dbReference type="ARBA" id="ARBA00022723"/>
    </source>
</evidence>
<gene>
    <name evidence="5" type="ORF">GCM10017056_50680</name>
</gene>
<evidence type="ECO:0000259" key="4">
    <source>
        <dbReference type="Pfam" id="PF03328"/>
    </source>
</evidence>
<evidence type="ECO:0000313" key="6">
    <source>
        <dbReference type="Proteomes" id="UP000626220"/>
    </source>
</evidence>